<feature type="compositionally biased region" description="Polar residues" evidence="1">
    <location>
        <begin position="43"/>
        <end position="58"/>
    </location>
</feature>
<comment type="caution">
    <text evidence="3">The sequence shown here is derived from an EMBL/GenBank/DDBJ whole genome shotgun (WGS) entry which is preliminary data.</text>
</comment>
<keyword evidence="4" id="KW-1185">Reference proteome</keyword>
<evidence type="ECO:0000313" key="3">
    <source>
        <dbReference type="EMBL" id="CAK0762546.1"/>
    </source>
</evidence>
<feature type="transmembrane region" description="Helical" evidence="2">
    <location>
        <begin position="206"/>
        <end position="229"/>
    </location>
</feature>
<reference evidence="3 4" key="1">
    <citation type="submission" date="2023-10" db="EMBL/GenBank/DDBJ databases">
        <authorList>
            <person name="Maclean D."/>
            <person name="Macfadyen A."/>
        </authorList>
    </citation>
    <scope>NUCLEOTIDE SEQUENCE [LARGE SCALE GENOMIC DNA]</scope>
</reference>
<keyword evidence="2" id="KW-1133">Transmembrane helix</keyword>
<feature type="compositionally biased region" description="Basic and acidic residues" evidence="1">
    <location>
        <begin position="27"/>
        <end position="36"/>
    </location>
</feature>
<dbReference type="InterPro" id="IPR009500">
    <property type="entry name" value="DUF1118"/>
</dbReference>
<name>A0AAV1HXP9_9CHLO</name>
<dbReference type="Proteomes" id="UP001314263">
    <property type="component" value="Unassembled WGS sequence"/>
</dbReference>
<keyword evidence="2" id="KW-0472">Membrane</keyword>
<feature type="transmembrane region" description="Helical" evidence="2">
    <location>
        <begin position="174"/>
        <end position="194"/>
    </location>
</feature>
<evidence type="ECO:0000256" key="2">
    <source>
        <dbReference type="SAM" id="Phobius"/>
    </source>
</evidence>
<evidence type="ECO:0000256" key="1">
    <source>
        <dbReference type="SAM" id="MobiDB-lite"/>
    </source>
</evidence>
<keyword evidence="2" id="KW-0812">Transmembrane</keyword>
<organism evidence="3 4">
    <name type="scientific">Coccomyxa viridis</name>
    <dbReference type="NCBI Taxonomy" id="1274662"/>
    <lineage>
        <taxon>Eukaryota</taxon>
        <taxon>Viridiplantae</taxon>
        <taxon>Chlorophyta</taxon>
        <taxon>core chlorophytes</taxon>
        <taxon>Trebouxiophyceae</taxon>
        <taxon>Trebouxiophyceae incertae sedis</taxon>
        <taxon>Coccomyxaceae</taxon>
        <taxon>Coccomyxa</taxon>
    </lineage>
</organism>
<evidence type="ECO:0000313" key="4">
    <source>
        <dbReference type="Proteomes" id="UP001314263"/>
    </source>
</evidence>
<gene>
    <name evidence="3" type="ORF">CVIRNUC_002968</name>
</gene>
<protein>
    <submittedName>
        <fullName evidence="3">Uncharacterized protein</fullName>
    </submittedName>
</protein>
<sequence length="232" mass="24270">MPAMQACKGVSILLQKPFTGRKLHSRAFSDKADRHQGPIAASIATQRLKSRSTRQGTQRLAPPRRPSAPKGSGTQLLKPPSVGTQVNKKLQSIATFGEKGMGFRPRKAGVPRAAPTLLSRVEQLRLLSKAEQAGLLSLAERNGLTLSFIERSGLLSKAESLGLLSAATDRNTPGALTALALILFVAGPAIVYFTPDMSTPLVAFQAISAAVLVAGGSAAWAGAALIGALQKE</sequence>
<dbReference type="EMBL" id="CAUYUE010000004">
    <property type="protein sequence ID" value="CAK0762546.1"/>
    <property type="molecule type" value="Genomic_DNA"/>
</dbReference>
<accession>A0AAV1HXP9</accession>
<dbReference type="Pfam" id="PF06549">
    <property type="entry name" value="DUF1118"/>
    <property type="match status" value="1"/>
</dbReference>
<dbReference type="AlphaFoldDB" id="A0AAV1HXP9"/>
<feature type="region of interest" description="Disordered" evidence="1">
    <location>
        <begin position="27"/>
        <end position="85"/>
    </location>
</feature>
<proteinExistence type="predicted"/>